<organism evidence="6 7">
    <name type="scientific">Denitrobaculum tricleocarpae</name>
    <dbReference type="NCBI Taxonomy" id="2591009"/>
    <lineage>
        <taxon>Bacteria</taxon>
        <taxon>Pseudomonadati</taxon>
        <taxon>Pseudomonadota</taxon>
        <taxon>Alphaproteobacteria</taxon>
        <taxon>Rhodospirillales</taxon>
        <taxon>Rhodospirillaceae</taxon>
        <taxon>Denitrobaculum</taxon>
    </lineage>
</organism>
<dbReference type="InterPro" id="IPR036390">
    <property type="entry name" value="WH_DNA-bd_sf"/>
</dbReference>
<dbReference type="InterPro" id="IPR036388">
    <property type="entry name" value="WH-like_DNA-bd_sf"/>
</dbReference>
<dbReference type="InterPro" id="IPR005119">
    <property type="entry name" value="LysR_subst-bd"/>
</dbReference>
<comment type="caution">
    <text evidence="6">The sequence shown here is derived from an EMBL/GenBank/DDBJ whole genome shotgun (WGS) entry which is preliminary data.</text>
</comment>
<keyword evidence="3" id="KW-0238">DNA-binding</keyword>
<dbReference type="OrthoDB" id="7333438at2"/>
<evidence type="ECO:0000256" key="4">
    <source>
        <dbReference type="ARBA" id="ARBA00023163"/>
    </source>
</evidence>
<accession>A0A545T3X5</accession>
<dbReference type="InterPro" id="IPR058163">
    <property type="entry name" value="LysR-type_TF_proteobact-type"/>
</dbReference>
<evidence type="ECO:0000256" key="1">
    <source>
        <dbReference type="ARBA" id="ARBA00009437"/>
    </source>
</evidence>
<sequence length="340" mass="38027">MPRHIEASICSRNDHISNNVVQICYSGNRVTNWDDLKFFLALVRHRSVRTAATSIGVSHSTVARRIVELEGMMGVRLFDRTAEGYAPTAAGEEMIEAAEKVEEEIAGIERRVLGTDAKLSGEIRVTMPNVVAEGLLMPDFVRFGRDYPDIDLNIITSHDFADLTRREADVAIRLVRIGQSPPEHLVGRRIARFHSAAYATREYLESVSLETDPASARWIGWGDREAFPGWVKNSAFPQTPARDRINDVMVQYQATRHGMGLALLPCFLGDLDPLLNRVGLSPPKPNFDIWLLSHPDLRDTARLRAFRDFIAGAIAAKRDLIEGRLPKRESRQLETFGAGS</sequence>
<evidence type="ECO:0000313" key="7">
    <source>
        <dbReference type="Proteomes" id="UP000315252"/>
    </source>
</evidence>
<feature type="domain" description="HTH lysR-type" evidence="5">
    <location>
        <begin position="31"/>
        <end position="88"/>
    </location>
</feature>
<dbReference type="SUPFAM" id="SSF53850">
    <property type="entry name" value="Periplasmic binding protein-like II"/>
    <property type="match status" value="1"/>
</dbReference>
<dbReference type="EMBL" id="VHSH01000013">
    <property type="protein sequence ID" value="TQV71920.1"/>
    <property type="molecule type" value="Genomic_DNA"/>
</dbReference>
<dbReference type="Pfam" id="PF03466">
    <property type="entry name" value="LysR_substrate"/>
    <property type="match status" value="1"/>
</dbReference>
<name>A0A545T3X5_9PROT</name>
<evidence type="ECO:0000256" key="3">
    <source>
        <dbReference type="ARBA" id="ARBA00023125"/>
    </source>
</evidence>
<dbReference type="GO" id="GO:0043565">
    <property type="term" value="F:sequence-specific DNA binding"/>
    <property type="evidence" value="ECO:0007669"/>
    <property type="project" value="TreeGrafter"/>
</dbReference>
<dbReference type="SUPFAM" id="SSF46785">
    <property type="entry name" value="Winged helix' DNA-binding domain"/>
    <property type="match status" value="1"/>
</dbReference>
<dbReference type="AlphaFoldDB" id="A0A545T3X5"/>
<keyword evidence="4" id="KW-0804">Transcription</keyword>
<proteinExistence type="inferred from homology"/>
<dbReference type="PANTHER" id="PTHR30537">
    <property type="entry name" value="HTH-TYPE TRANSCRIPTIONAL REGULATOR"/>
    <property type="match status" value="1"/>
</dbReference>
<dbReference type="Proteomes" id="UP000315252">
    <property type="component" value="Unassembled WGS sequence"/>
</dbReference>
<dbReference type="PROSITE" id="PS50931">
    <property type="entry name" value="HTH_LYSR"/>
    <property type="match status" value="1"/>
</dbReference>
<keyword evidence="7" id="KW-1185">Reference proteome</keyword>
<dbReference type="Gene3D" id="3.40.190.290">
    <property type="match status" value="1"/>
</dbReference>
<dbReference type="Pfam" id="PF00126">
    <property type="entry name" value="HTH_1"/>
    <property type="match status" value="1"/>
</dbReference>
<dbReference type="Gene3D" id="1.10.10.10">
    <property type="entry name" value="Winged helix-like DNA-binding domain superfamily/Winged helix DNA-binding domain"/>
    <property type="match status" value="1"/>
</dbReference>
<dbReference type="GO" id="GO:0003700">
    <property type="term" value="F:DNA-binding transcription factor activity"/>
    <property type="evidence" value="ECO:0007669"/>
    <property type="project" value="InterPro"/>
</dbReference>
<reference evidence="6 7" key="1">
    <citation type="submission" date="2019-06" db="EMBL/GenBank/DDBJ databases">
        <title>Whole genome sequence for Rhodospirillaceae sp. R148.</title>
        <authorList>
            <person name="Wang G."/>
        </authorList>
    </citation>
    <scope>NUCLEOTIDE SEQUENCE [LARGE SCALE GENOMIC DNA]</scope>
    <source>
        <strain evidence="6 7">R148</strain>
    </source>
</reference>
<dbReference type="PANTHER" id="PTHR30537:SF3">
    <property type="entry name" value="TRANSCRIPTIONAL REGULATORY PROTEIN"/>
    <property type="match status" value="1"/>
</dbReference>
<keyword evidence="2" id="KW-0805">Transcription regulation</keyword>
<evidence type="ECO:0000259" key="5">
    <source>
        <dbReference type="PROSITE" id="PS50931"/>
    </source>
</evidence>
<dbReference type="GO" id="GO:0006351">
    <property type="term" value="P:DNA-templated transcription"/>
    <property type="evidence" value="ECO:0007669"/>
    <property type="project" value="TreeGrafter"/>
</dbReference>
<evidence type="ECO:0000256" key="2">
    <source>
        <dbReference type="ARBA" id="ARBA00023015"/>
    </source>
</evidence>
<protein>
    <submittedName>
        <fullName evidence="6">LysR family transcriptional regulator</fullName>
    </submittedName>
</protein>
<dbReference type="InterPro" id="IPR000847">
    <property type="entry name" value="LysR_HTH_N"/>
</dbReference>
<evidence type="ECO:0000313" key="6">
    <source>
        <dbReference type="EMBL" id="TQV71920.1"/>
    </source>
</evidence>
<comment type="similarity">
    <text evidence="1">Belongs to the LysR transcriptional regulatory family.</text>
</comment>
<gene>
    <name evidence="6" type="ORF">FKG95_26455</name>
</gene>